<dbReference type="CDD" id="cd01561">
    <property type="entry name" value="CBS_like"/>
    <property type="match status" value="1"/>
</dbReference>
<dbReference type="AlphaFoldDB" id="A0A4P9X7X9"/>
<evidence type="ECO:0000313" key="2">
    <source>
        <dbReference type="EMBL" id="RKO97813.1"/>
    </source>
</evidence>
<keyword evidence="5" id="KW-1185">Reference proteome</keyword>
<evidence type="ECO:0000313" key="5">
    <source>
        <dbReference type="Proteomes" id="UP000274922"/>
    </source>
</evidence>
<dbReference type="OrthoDB" id="10259545at2759"/>
<protein>
    <submittedName>
        <fullName evidence="2">Pyridoxal phosphate-dependent enzyme, beta subunit</fullName>
    </submittedName>
</protein>
<dbReference type="Proteomes" id="UP000274922">
    <property type="component" value="Unassembled WGS sequence"/>
</dbReference>
<dbReference type="InterPro" id="IPR001926">
    <property type="entry name" value="TrpB-like_PALP"/>
</dbReference>
<reference evidence="3" key="2">
    <citation type="submission" date="2018-04" db="EMBL/GenBank/DDBJ databases">
        <title>Leveraging single-cell genomics to expand the Fungal Tree of Life.</title>
        <authorList>
            <consortium name="DOE Joint Genome Institute"/>
            <person name="Ahrendt S.R."/>
            <person name="Quandt C.A."/>
            <person name="Ciobanu D."/>
            <person name="Clum A."/>
            <person name="Salamov A."/>
            <person name="Andreopoulos B."/>
            <person name="Cheng J.-F."/>
            <person name="Woyke T."/>
            <person name="Pelin A."/>
            <person name="Henrissat B."/>
            <person name="Benny G.L."/>
            <person name="Smith M.E."/>
            <person name="James T.Y."/>
            <person name="Grigoriev I.V."/>
        </authorList>
    </citation>
    <scope>NUCLEOTIDE SEQUENCE</scope>
    <source>
        <strain evidence="3">ATCC 52028</strain>
    </source>
</reference>
<dbReference type="SUPFAM" id="SSF53686">
    <property type="entry name" value="Tryptophan synthase beta subunit-like PLP-dependent enzymes"/>
    <property type="match status" value="1"/>
</dbReference>
<sequence length="370" mass="40055">DGVYTSITDAVGHTPLVALPFLSRLTGCRLFGKCEFLNPGGSSKDRVALGLVLEAERRGRIRPHAGHTLVEGTVGSTGIALAMVARARGYRCVIVMPDDVSRDKSMLLRKLGADVRLVRPAPIVHPNHFVNVARQLAEDANAAALKRRHAAPSPSLGEAAVAADHVLANCDDAWFFVDQFENTSNFAIHRDTTAVEIHRQLRGQRLDVLVMGAGTGGTLAGLTHYLKPRRPELRVCLADPQGSGLFNKVVHGVMYSPYEAEGTRRRHQSDTVVEGMGLTRLTANFEQLMRPCPPLPAPQHAAASITDQEAVTMARLLVQREGLFLGSTSAVNVMAAVRQALHGPPGAVIVTILCDAGQRYLGRFWDDDYL</sequence>
<dbReference type="EMBL" id="ML009161">
    <property type="protein sequence ID" value="RKO97813.1"/>
    <property type="molecule type" value="Genomic_DNA"/>
</dbReference>
<dbReference type="STRING" id="1555241.A0A4P9X7X9"/>
<feature type="non-terminal residue" evidence="3">
    <location>
        <position position="1"/>
    </location>
</feature>
<name>A0A4P9X7X9_9FUNG</name>
<evidence type="ECO:0000259" key="1">
    <source>
        <dbReference type="Pfam" id="PF00291"/>
    </source>
</evidence>
<dbReference type="Gene3D" id="3.40.50.1100">
    <property type="match status" value="2"/>
</dbReference>
<dbReference type="EMBL" id="ML014175">
    <property type="protein sequence ID" value="RKP01366.1"/>
    <property type="molecule type" value="Genomic_DNA"/>
</dbReference>
<proteinExistence type="predicted"/>
<accession>A0A4P9X7X9</accession>
<evidence type="ECO:0000313" key="4">
    <source>
        <dbReference type="Proteomes" id="UP000268535"/>
    </source>
</evidence>
<dbReference type="InterPro" id="IPR036052">
    <property type="entry name" value="TrpB-like_PALP_sf"/>
</dbReference>
<organism evidence="3 5">
    <name type="scientific">Caulochytrium protostelioides</name>
    <dbReference type="NCBI Taxonomy" id="1555241"/>
    <lineage>
        <taxon>Eukaryota</taxon>
        <taxon>Fungi</taxon>
        <taxon>Fungi incertae sedis</taxon>
        <taxon>Chytridiomycota</taxon>
        <taxon>Chytridiomycota incertae sedis</taxon>
        <taxon>Chytridiomycetes</taxon>
        <taxon>Caulochytriales</taxon>
        <taxon>Caulochytriaceae</taxon>
        <taxon>Caulochytrium</taxon>
    </lineage>
</organism>
<reference evidence="2" key="3">
    <citation type="submission" date="2018-08" db="EMBL/GenBank/DDBJ databases">
        <title>Leveraging single-cell genomics to expand the Fungal Tree of Life.</title>
        <authorList>
            <consortium name="DOE Joint Genome Institute"/>
            <person name="Ahrendt S.R."/>
            <person name="Quandt C.A."/>
            <person name="Ciobanu D."/>
            <person name="Clum A."/>
            <person name="Salamov A."/>
            <person name="Andreopoulos B."/>
            <person name="Cheng J.-F."/>
            <person name="Woyke T."/>
            <person name="Pelin A."/>
            <person name="Henrissat B."/>
            <person name="Reynolds N."/>
            <person name="Benny G.L."/>
            <person name="Smith M.E."/>
            <person name="James T.Y."/>
            <person name="Grigoriev I.V."/>
        </authorList>
    </citation>
    <scope>NUCLEOTIDE SEQUENCE</scope>
    <source>
        <strain evidence="2">ATCC 52028</strain>
    </source>
</reference>
<dbReference type="InterPro" id="IPR050214">
    <property type="entry name" value="Cys_Synth/Cystath_Beta-Synth"/>
</dbReference>
<dbReference type="PANTHER" id="PTHR10314">
    <property type="entry name" value="CYSTATHIONINE BETA-SYNTHASE"/>
    <property type="match status" value="1"/>
</dbReference>
<dbReference type="Pfam" id="PF00291">
    <property type="entry name" value="PALP"/>
    <property type="match status" value="1"/>
</dbReference>
<dbReference type="Proteomes" id="UP000268535">
    <property type="component" value="Unassembled WGS sequence"/>
</dbReference>
<gene>
    <name evidence="2" type="ORF">CAUPRSCDRAFT_1645</name>
    <name evidence="3" type="ORF">CXG81DRAFT_5540</name>
</gene>
<feature type="non-terminal residue" evidence="3">
    <location>
        <position position="370"/>
    </location>
</feature>
<feature type="domain" description="Tryptophan synthase beta chain-like PALP" evidence="1">
    <location>
        <begin position="7"/>
        <end position="355"/>
    </location>
</feature>
<reference evidence="4 5" key="1">
    <citation type="journal article" date="2018" name="Nat. Microbiol.">
        <title>Leveraging single-cell genomics to expand the fungal tree of life.</title>
        <authorList>
            <person name="Ahrendt S.R."/>
            <person name="Quandt C.A."/>
            <person name="Ciobanu D."/>
            <person name="Clum A."/>
            <person name="Salamov A."/>
            <person name="Andreopoulos B."/>
            <person name="Cheng J.F."/>
            <person name="Woyke T."/>
            <person name="Pelin A."/>
            <person name="Henrissat B."/>
            <person name="Reynolds N.K."/>
            <person name="Benny G.L."/>
            <person name="Smith M.E."/>
            <person name="James T.Y."/>
            <person name="Grigoriev I.V."/>
        </authorList>
    </citation>
    <scope>NUCLEOTIDE SEQUENCE [LARGE SCALE GENOMIC DNA]</scope>
    <source>
        <strain evidence="4 5">ATCC 52028</strain>
    </source>
</reference>
<evidence type="ECO:0000313" key="3">
    <source>
        <dbReference type="EMBL" id="RKP01366.1"/>
    </source>
</evidence>